<evidence type="ECO:0000313" key="1">
    <source>
        <dbReference type="EMBL" id="JAD92803.1"/>
    </source>
</evidence>
<dbReference type="AlphaFoldDB" id="A0A0A9E1B2"/>
<proteinExistence type="predicted"/>
<protein>
    <submittedName>
        <fullName evidence="1">Uncharacterized protein</fullName>
    </submittedName>
</protein>
<name>A0A0A9E1B2_ARUDO</name>
<organism evidence="1">
    <name type="scientific">Arundo donax</name>
    <name type="common">Giant reed</name>
    <name type="synonym">Donax arundinaceus</name>
    <dbReference type="NCBI Taxonomy" id="35708"/>
    <lineage>
        <taxon>Eukaryota</taxon>
        <taxon>Viridiplantae</taxon>
        <taxon>Streptophyta</taxon>
        <taxon>Embryophyta</taxon>
        <taxon>Tracheophyta</taxon>
        <taxon>Spermatophyta</taxon>
        <taxon>Magnoliopsida</taxon>
        <taxon>Liliopsida</taxon>
        <taxon>Poales</taxon>
        <taxon>Poaceae</taxon>
        <taxon>PACMAD clade</taxon>
        <taxon>Arundinoideae</taxon>
        <taxon>Arundineae</taxon>
        <taxon>Arundo</taxon>
    </lineage>
</organism>
<reference evidence="1" key="2">
    <citation type="journal article" date="2015" name="Data Brief">
        <title>Shoot transcriptome of the giant reed, Arundo donax.</title>
        <authorList>
            <person name="Barrero R.A."/>
            <person name="Guerrero F.D."/>
            <person name="Moolhuijzen P."/>
            <person name="Goolsby J.A."/>
            <person name="Tidwell J."/>
            <person name="Bellgard S.E."/>
            <person name="Bellgard M.I."/>
        </authorList>
    </citation>
    <scope>NUCLEOTIDE SEQUENCE</scope>
    <source>
        <tissue evidence="1">Shoot tissue taken approximately 20 cm above the soil surface</tissue>
    </source>
</reference>
<dbReference type="EMBL" id="GBRH01205092">
    <property type="protein sequence ID" value="JAD92803.1"/>
    <property type="molecule type" value="Transcribed_RNA"/>
</dbReference>
<sequence length="61" mass="7234">MKAYQFCQNYLKELGGVHYPNVQILMADHPCLHKRCCACQIVLQKSQHQWYNMAPQFHLDL</sequence>
<accession>A0A0A9E1B2</accession>
<reference evidence="1" key="1">
    <citation type="submission" date="2014-09" db="EMBL/GenBank/DDBJ databases">
        <authorList>
            <person name="Magalhaes I.L.F."/>
            <person name="Oliveira U."/>
            <person name="Santos F.R."/>
            <person name="Vidigal T.H.D.A."/>
            <person name="Brescovit A.D."/>
            <person name="Santos A.J."/>
        </authorList>
    </citation>
    <scope>NUCLEOTIDE SEQUENCE</scope>
    <source>
        <tissue evidence="1">Shoot tissue taken approximately 20 cm above the soil surface</tissue>
    </source>
</reference>